<dbReference type="GO" id="GO:0016514">
    <property type="term" value="C:SWI/SNF complex"/>
    <property type="evidence" value="ECO:0007669"/>
    <property type="project" value="InterPro"/>
</dbReference>
<dbReference type="GO" id="GO:0006338">
    <property type="term" value="P:chromatin remodeling"/>
    <property type="evidence" value="ECO:0007669"/>
    <property type="project" value="InterPro"/>
</dbReference>
<evidence type="ECO:0000313" key="3">
    <source>
        <dbReference type="Proteomes" id="UP001306508"/>
    </source>
</evidence>
<name>A0AAN7WGB8_9SACH</name>
<organism evidence="2 3">
    <name type="scientific">Arxiozyma heterogenica</name>
    <dbReference type="NCBI Taxonomy" id="278026"/>
    <lineage>
        <taxon>Eukaryota</taxon>
        <taxon>Fungi</taxon>
        <taxon>Dikarya</taxon>
        <taxon>Ascomycota</taxon>
        <taxon>Saccharomycotina</taxon>
        <taxon>Saccharomycetes</taxon>
        <taxon>Saccharomycetales</taxon>
        <taxon>Saccharomycetaceae</taxon>
        <taxon>Arxiozyma</taxon>
    </lineage>
</organism>
<feature type="compositionally biased region" description="Basic and acidic residues" evidence="1">
    <location>
        <begin position="242"/>
        <end position="252"/>
    </location>
</feature>
<dbReference type="Proteomes" id="UP001306508">
    <property type="component" value="Unassembled WGS sequence"/>
</dbReference>
<protein>
    <submittedName>
        <fullName evidence="2">Uncharacterized protein</fullName>
    </submittedName>
</protein>
<comment type="caution">
    <text evidence="2">The sequence shown here is derived from an EMBL/GenBank/DDBJ whole genome shotgun (WGS) entry which is preliminary data.</text>
</comment>
<accession>A0AAN7WGB8</accession>
<gene>
    <name evidence="2" type="ORF">RI543_002944</name>
</gene>
<reference evidence="3" key="1">
    <citation type="submission" date="2023-07" db="EMBL/GenBank/DDBJ databases">
        <title>A draft genome of Kazachstania heterogenica Y-27499.</title>
        <authorList>
            <person name="Donic C."/>
            <person name="Kralova J.S."/>
            <person name="Fidel L."/>
            <person name="Ben-Dor S."/>
            <person name="Jung S."/>
        </authorList>
    </citation>
    <scope>NUCLEOTIDE SEQUENCE [LARGE SCALE GENOMIC DNA]</scope>
    <source>
        <strain evidence="3">Y27499</strain>
    </source>
</reference>
<dbReference type="EMBL" id="JAWIZZ010000047">
    <property type="protein sequence ID" value="KAK5779060.1"/>
    <property type="molecule type" value="Genomic_DNA"/>
</dbReference>
<dbReference type="GO" id="GO:0016586">
    <property type="term" value="C:RSC-type complex"/>
    <property type="evidence" value="ECO:0007669"/>
    <property type="project" value="InterPro"/>
</dbReference>
<feature type="compositionally biased region" description="Low complexity" evidence="1">
    <location>
        <begin position="186"/>
        <end position="209"/>
    </location>
</feature>
<dbReference type="Pfam" id="PF09510">
    <property type="entry name" value="Rtt102p"/>
    <property type="match status" value="2"/>
</dbReference>
<feature type="compositionally biased region" description="Basic and acidic residues" evidence="1">
    <location>
        <begin position="283"/>
        <end position="294"/>
    </location>
</feature>
<dbReference type="Gene3D" id="6.20.420.10">
    <property type="match status" value="2"/>
</dbReference>
<evidence type="ECO:0000313" key="2">
    <source>
        <dbReference type="EMBL" id="KAK5779060.1"/>
    </source>
</evidence>
<dbReference type="InterPro" id="IPR018304">
    <property type="entry name" value="Rtt102"/>
</dbReference>
<sequence length="294" mass="32721">MNTLINEINQSGKFGVPLDNEIHWTFDWYQPIKPTNNNSSNNNTNNNDNNIQSASDLFFGVKDHDGSRTNLNKSNSNLSLADSIVQQKQQHHSTGNMEDGSVDKYPFGLKTWLKSANSDFEIFNFEENNTLKALDLNKYDRAQRLIDGKDQRMIALEKNKRVKEDGLTEKDIRGAVTNAGSIPGLSSSTDSNKIITTNTTDTNTNTNTNKSDENSEITDDNDNKADKQNDSNKQLADNIIPSDRETSNDVKETSPVQASNAMTNETQSAESSDNVKTTIDNSVKTDKEGDIEMK</sequence>
<evidence type="ECO:0000256" key="1">
    <source>
        <dbReference type="SAM" id="MobiDB-lite"/>
    </source>
</evidence>
<proteinExistence type="predicted"/>
<feature type="region of interest" description="Disordered" evidence="1">
    <location>
        <begin position="177"/>
        <end position="294"/>
    </location>
</feature>
<feature type="compositionally biased region" description="Polar residues" evidence="1">
    <location>
        <begin position="254"/>
        <end position="282"/>
    </location>
</feature>
<feature type="compositionally biased region" description="Basic and acidic residues" evidence="1">
    <location>
        <begin position="221"/>
        <end position="230"/>
    </location>
</feature>
<dbReference type="AlphaFoldDB" id="A0AAN7WGB8"/>
<keyword evidence="3" id="KW-1185">Reference proteome</keyword>